<keyword evidence="1" id="KW-0479">Metal-binding</keyword>
<accession>A0A8J5Z5Q5</accession>
<feature type="domain" description="CCHC-type" evidence="2">
    <location>
        <begin position="67"/>
        <end position="81"/>
    </location>
</feature>
<dbReference type="InterPro" id="IPR001878">
    <property type="entry name" value="Znf_CCHC"/>
</dbReference>
<keyword evidence="1" id="KW-0863">Zinc-finger</keyword>
<dbReference type="Proteomes" id="UP000701853">
    <property type="component" value="Chromosome 2"/>
</dbReference>
<dbReference type="Pfam" id="PF14392">
    <property type="entry name" value="zf-CCHC_4"/>
    <property type="match status" value="1"/>
</dbReference>
<dbReference type="GO" id="GO:0003676">
    <property type="term" value="F:nucleic acid binding"/>
    <property type="evidence" value="ECO:0007669"/>
    <property type="project" value="InterPro"/>
</dbReference>
<dbReference type="OrthoDB" id="1000626at2759"/>
<dbReference type="InterPro" id="IPR036875">
    <property type="entry name" value="Znf_CCHC_sf"/>
</dbReference>
<evidence type="ECO:0000256" key="1">
    <source>
        <dbReference type="PROSITE-ProRule" id="PRU00047"/>
    </source>
</evidence>
<evidence type="ECO:0000259" key="2">
    <source>
        <dbReference type="PROSITE" id="PS50158"/>
    </source>
</evidence>
<comment type="caution">
    <text evidence="3">The sequence shown here is derived from an EMBL/GenBank/DDBJ whole genome shotgun (WGS) entry which is preliminary data.</text>
</comment>
<sequence>MAKKFGDFCGKFIEYDTSIPSLGRKKYMHIRIRLDVSAPLKRKKKIQIGKDMIVYAQFNYEKVSLFCFICGRLGHGESYCPYSLRIEPSKIIFGWDLSLRAVPKIQGNIWSKGGTHTDGLEYGPIGLVSEEENDPIAALEGKKRQRIVEDPLIITGSNAGNGSLILSASSVDQSSRVQ</sequence>
<dbReference type="PROSITE" id="PS50158">
    <property type="entry name" value="ZF_CCHC"/>
    <property type="match status" value="1"/>
</dbReference>
<dbReference type="InterPro" id="IPR025836">
    <property type="entry name" value="Zn_knuckle_CX2CX4HX4C"/>
</dbReference>
<evidence type="ECO:0000313" key="4">
    <source>
        <dbReference type="Proteomes" id="UP000701853"/>
    </source>
</evidence>
<gene>
    <name evidence="3" type="ORF">CXB51_003168</name>
</gene>
<dbReference type="InterPro" id="IPR040256">
    <property type="entry name" value="At4g02000-like"/>
</dbReference>
<dbReference type="EMBL" id="JAHUZN010000002">
    <property type="protein sequence ID" value="KAG8501089.1"/>
    <property type="molecule type" value="Genomic_DNA"/>
</dbReference>
<dbReference type="PANTHER" id="PTHR31286">
    <property type="entry name" value="GLYCINE-RICH CELL WALL STRUCTURAL PROTEIN 1.8-LIKE"/>
    <property type="match status" value="1"/>
</dbReference>
<dbReference type="AlphaFoldDB" id="A0A8J5Z5Q5"/>
<proteinExistence type="predicted"/>
<dbReference type="GO" id="GO:0008270">
    <property type="term" value="F:zinc ion binding"/>
    <property type="evidence" value="ECO:0007669"/>
    <property type="project" value="UniProtKB-KW"/>
</dbReference>
<name>A0A8J5Z5Q5_9ROSI</name>
<reference evidence="3 4" key="1">
    <citation type="journal article" date="2021" name="bioRxiv">
        <title>The Gossypium anomalum genome as a resource for cotton improvement and evolutionary analysis of hybrid incompatibility.</title>
        <authorList>
            <person name="Grover C.E."/>
            <person name="Yuan D."/>
            <person name="Arick M.A."/>
            <person name="Miller E.R."/>
            <person name="Hu G."/>
            <person name="Peterson D.G."/>
            <person name="Wendel J.F."/>
            <person name="Udall J.A."/>
        </authorList>
    </citation>
    <scope>NUCLEOTIDE SEQUENCE [LARGE SCALE GENOMIC DNA]</scope>
    <source>
        <strain evidence="3">JFW-Udall</strain>
        <tissue evidence="3">Leaf</tissue>
    </source>
</reference>
<keyword evidence="1" id="KW-0862">Zinc</keyword>
<dbReference type="PANTHER" id="PTHR31286:SF153">
    <property type="entry name" value="DUF4283 DOMAIN PROTEIN"/>
    <property type="match status" value="1"/>
</dbReference>
<dbReference type="SUPFAM" id="SSF57756">
    <property type="entry name" value="Retrovirus zinc finger-like domains"/>
    <property type="match status" value="1"/>
</dbReference>
<protein>
    <recommendedName>
        <fullName evidence="2">CCHC-type domain-containing protein</fullName>
    </recommendedName>
</protein>
<organism evidence="3 4">
    <name type="scientific">Gossypium anomalum</name>
    <dbReference type="NCBI Taxonomy" id="47600"/>
    <lineage>
        <taxon>Eukaryota</taxon>
        <taxon>Viridiplantae</taxon>
        <taxon>Streptophyta</taxon>
        <taxon>Embryophyta</taxon>
        <taxon>Tracheophyta</taxon>
        <taxon>Spermatophyta</taxon>
        <taxon>Magnoliopsida</taxon>
        <taxon>eudicotyledons</taxon>
        <taxon>Gunneridae</taxon>
        <taxon>Pentapetalae</taxon>
        <taxon>rosids</taxon>
        <taxon>malvids</taxon>
        <taxon>Malvales</taxon>
        <taxon>Malvaceae</taxon>
        <taxon>Malvoideae</taxon>
        <taxon>Gossypium</taxon>
    </lineage>
</organism>
<evidence type="ECO:0000313" key="3">
    <source>
        <dbReference type="EMBL" id="KAG8501089.1"/>
    </source>
</evidence>
<keyword evidence="4" id="KW-1185">Reference proteome</keyword>